<dbReference type="AlphaFoldDB" id="A0ABD5PFN0"/>
<evidence type="ECO:0000313" key="5">
    <source>
        <dbReference type="Proteomes" id="UP001595921"/>
    </source>
</evidence>
<name>A0ABD5PFN0_9EURY</name>
<feature type="transmembrane region" description="Helical" evidence="2">
    <location>
        <begin position="71"/>
        <end position="90"/>
    </location>
</feature>
<dbReference type="Pfam" id="PF18186">
    <property type="entry name" value="SLATT_4"/>
    <property type="match status" value="1"/>
</dbReference>
<dbReference type="EMBL" id="JBHSDS010000008">
    <property type="protein sequence ID" value="MFC4359256.1"/>
    <property type="molecule type" value="Genomic_DNA"/>
</dbReference>
<feature type="domain" description="SMODS and SLOG-associating 2TM effector" evidence="3">
    <location>
        <begin position="18"/>
        <end position="164"/>
    </location>
</feature>
<dbReference type="InterPro" id="IPR040811">
    <property type="entry name" value="SLATT_4"/>
</dbReference>
<evidence type="ECO:0000313" key="4">
    <source>
        <dbReference type="EMBL" id="MFC4359256.1"/>
    </source>
</evidence>
<feature type="region of interest" description="Disordered" evidence="1">
    <location>
        <begin position="168"/>
        <end position="209"/>
    </location>
</feature>
<keyword evidence="2" id="KW-0812">Transmembrane</keyword>
<protein>
    <submittedName>
        <fullName evidence="4">SLATT domain-containing protein</fullName>
    </submittedName>
</protein>
<evidence type="ECO:0000256" key="2">
    <source>
        <dbReference type="SAM" id="Phobius"/>
    </source>
</evidence>
<reference evidence="4 5" key="1">
    <citation type="journal article" date="2019" name="Int. J. Syst. Evol. Microbiol.">
        <title>The Global Catalogue of Microorganisms (GCM) 10K type strain sequencing project: providing services to taxonomists for standard genome sequencing and annotation.</title>
        <authorList>
            <consortium name="The Broad Institute Genomics Platform"/>
            <consortium name="The Broad Institute Genome Sequencing Center for Infectious Disease"/>
            <person name="Wu L."/>
            <person name="Ma J."/>
        </authorList>
    </citation>
    <scope>NUCLEOTIDE SEQUENCE [LARGE SCALE GENOMIC DNA]</scope>
    <source>
        <strain evidence="4 5">CGMCC 1.12553</strain>
    </source>
</reference>
<keyword evidence="2" id="KW-0472">Membrane</keyword>
<feature type="transmembrane region" description="Helical" evidence="2">
    <location>
        <begin position="46"/>
        <end position="65"/>
    </location>
</feature>
<keyword evidence="5" id="KW-1185">Reference proteome</keyword>
<organism evidence="4 5">
    <name type="scientific">Halobium salinum</name>
    <dbReference type="NCBI Taxonomy" id="1364940"/>
    <lineage>
        <taxon>Archaea</taxon>
        <taxon>Methanobacteriati</taxon>
        <taxon>Methanobacteriota</taxon>
        <taxon>Stenosarchaea group</taxon>
        <taxon>Halobacteria</taxon>
        <taxon>Halobacteriales</taxon>
        <taxon>Haloferacaceae</taxon>
        <taxon>Halobium</taxon>
    </lineage>
</organism>
<dbReference type="Proteomes" id="UP001595921">
    <property type="component" value="Unassembled WGS sequence"/>
</dbReference>
<accession>A0ABD5PFN0</accession>
<proteinExistence type="predicted"/>
<evidence type="ECO:0000259" key="3">
    <source>
        <dbReference type="Pfam" id="PF18186"/>
    </source>
</evidence>
<dbReference type="NCBIfam" id="NF033632">
    <property type="entry name" value="SLATT_4"/>
    <property type="match status" value="1"/>
</dbReference>
<evidence type="ECO:0000256" key="1">
    <source>
        <dbReference type="SAM" id="MobiDB-lite"/>
    </source>
</evidence>
<gene>
    <name evidence="4" type="ORF">ACFO0N_15020</name>
</gene>
<keyword evidence="2" id="KW-1133">Transmembrane helix</keyword>
<dbReference type="RefSeq" id="WP_267622861.1">
    <property type="nucleotide sequence ID" value="NZ_JAODIW010000006.1"/>
</dbReference>
<comment type="caution">
    <text evidence="4">The sequence shown here is derived from an EMBL/GenBank/DDBJ whole genome shotgun (WGS) entry which is preliminary data.</text>
</comment>
<sequence>MKSQEADFDYEVHERLRSRVANAADSVLWTFKAFYRAADFYRKVDLASDWIVFGISALLTTALIWGSTPRIWLIGLAILTAVLSGFRRMIKPGKKADEYYRAANAYHRLFDDFRDYIELDLADESTGLETMQERYRELAERRQDLNENQPDVTSRWYQKLDDSVYDEIGTTDEAKENLTGDACLSDTETESSTGEDLADSARLGRDKDS</sequence>